<dbReference type="InterPro" id="IPR000160">
    <property type="entry name" value="GGDEF_dom"/>
</dbReference>
<dbReference type="PROSITE" id="PS51833">
    <property type="entry name" value="HDOD"/>
    <property type="match status" value="1"/>
</dbReference>
<dbReference type="SMART" id="SM00267">
    <property type="entry name" value="GGDEF"/>
    <property type="match status" value="1"/>
</dbReference>
<evidence type="ECO:0000256" key="2">
    <source>
        <dbReference type="ARBA" id="ARBA00034247"/>
    </source>
</evidence>
<feature type="domain" description="Response regulatory" evidence="4">
    <location>
        <begin position="346"/>
        <end position="463"/>
    </location>
</feature>
<keyword evidence="8" id="KW-1185">Reference proteome</keyword>
<dbReference type="NCBIfam" id="TIGR00254">
    <property type="entry name" value="GGDEF"/>
    <property type="match status" value="1"/>
</dbReference>
<dbReference type="InterPro" id="IPR029787">
    <property type="entry name" value="Nucleotide_cyclase"/>
</dbReference>
<dbReference type="FunFam" id="3.30.70.270:FF:000001">
    <property type="entry name" value="Diguanylate cyclase domain protein"/>
    <property type="match status" value="1"/>
</dbReference>
<dbReference type="InterPro" id="IPR011006">
    <property type="entry name" value="CheY-like_superfamily"/>
</dbReference>
<evidence type="ECO:0000259" key="6">
    <source>
        <dbReference type="PROSITE" id="PS51833"/>
    </source>
</evidence>
<dbReference type="PROSITE" id="PS50110">
    <property type="entry name" value="RESPONSE_REGULATORY"/>
    <property type="match status" value="1"/>
</dbReference>
<dbReference type="InterPro" id="IPR001789">
    <property type="entry name" value="Sig_transdc_resp-reg_receiver"/>
</dbReference>
<dbReference type="Pfam" id="PF08668">
    <property type="entry name" value="HDOD"/>
    <property type="match status" value="1"/>
</dbReference>
<evidence type="ECO:0000259" key="5">
    <source>
        <dbReference type="PROSITE" id="PS50887"/>
    </source>
</evidence>
<dbReference type="SUPFAM" id="SSF109604">
    <property type="entry name" value="HD-domain/PDEase-like"/>
    <property type="match status" value="1"/>
</dbReference>
<dbReference type="SMART" id="SM00448">
    <property type="entry name" value="REC"/>
    <property type="match status" value="1"/>
</dbReference>
<dbReference type="Gene3D" id="1.10.3210.10">
    <property type="entry name" value="Hypothetical protein af1432"/>
    <property type="match status" value="1"/>
</dbReference>
<organism evidence="7 8">
    <name type="scientific">Rhodoferax lacus</name>
    <dbReference type="NCBI Taxonomy" id="2184758"/>
    <lineage>
        <taxon>Bacteria</taxon>
        <taxon>Pseudomonadati</taxon>
        <taxon>Pseudomonadota</taxon>
        <taxon>Betaproteobacteria</taxon>
        <taxon>Burkholderiales</taxon>
        <taxon>Comamonadaceae</taxon>
        <taxon>Rhodoferax</taxon>
    </lineage>
</organism>
<dbReference type="InterPro" id="IPR043128">
    <property type="entry name" value="Rev_trsase/Diguanyl_cyclase"/>
</dbReference>
<dbReference type="PROSITE" id="PS50887">
    <property type="entry name" value="GGDEF"/>
    <property type="match status" value="1"/>
</dbReference>
<keyword evidence="3" id="KW-0597">Phosphoprotein</keyword>
<gene>
    <name evidence="7" type="ORF">DIC66_16915</name>
</gene>
<evidence type="ECO:0000313" key="7">
    <source>
        <dbReference type="EMBL" id="RFO95676.1"/>
    </source>
</evidence>
<evidence type="ECO:0000256" key="3">
    <source>
        <dbReference type="PROSITE-ProRule" id="PRU00169"/>
    </source>
</evidence>
<dbReference type="InterPro" id="IPR013976">
    <property type="entry name" value="HDOD"/>
</dbReference>
<reference evidence="7 8" key="1">
    <citation type="submission" date="2018-05" db="EMBL/GenBank/DDBJ databases">
        <title>Rhodoferax soyangensis sp.nov., isolated from an oligotrophic freshwater lake.</title>
        <authorList>
            <person name="Park M."/>
        </authorList>
    </citation>
    <scope>NUCLEOTIDE SEQUENCE [LARGE SCALE GENOMIC DNA]</scope>
    <source>
        <strain evidence="7 8">IMCC26218</strain>
    </source>
</reference>
<dbReference type="GO" id="GO:0052621">
    <property type="term" value="F:diguanylate cyclase activity"/>
    <property type="evidence" value="ECO:0007669"/>
    <property type="project" value="UniProtKB-EC"/>
</dbReference>
<dbReference type="AlphaFoldDB" id="A0A3E1R8J0"/>
<sequence>MRLAATCGPGWTPCPITPCKYLILDAPVAPENPIQPINQPLEAQLVERLPSPQGVALAIMTACAREDVSLGEVVSLVQSDPALSGRLLERANAAANGGRPVIAITEAVNRLGLQAVKQMALCFSLVDQYSKGKCQFFDYSHFWSHSLLMGVAMQQFGAMQKLGAPEELFTCGLLAQVGQLALATAYPLEYGRLLATGTRGKKLLLLERELLHLDHLHLSRELMMRWGLPRVLVDMVQWHEDPSESQLQSHSRPWHLCQCLHLALRLADFGLASKAEQGPQIAQLTETASHLGLKASDMGEHVDAAITQWQSWATRMQVRSQPNVGFDKIVEGALRPEITSESLWLRIMVVEDDPVVRRLLQTWLEQECQHTVAVATNGREALQLATDFAPHIVITDWRMPEMDGLELCRALRSSRWGESVYVLMLTSAELENDLVQAFEAGVDDYVSKPPNLRALGARLKGAWRYVRLRENAEQDSKRLTDMAAELALTNRRLQLAALTDPLTQLSNRRAGLQALAQAWGAATRHADALTLLSFDIDHFKAINDAYGHAAGDLVLQQVALTLRNASRAQDTVCRWGGEEFLVISPKLSLNEGVLAGDRLRKAVAGLVVTVEGRSLQVRVSVGVASWDQALTDQDELIAQVDKALYAAKAGGRNALAVFKSGVARCIKL</sequence>
<evidence type="ECO:0000259" key="4">
    <source>
        <dbReference type="PROSITE" id="PS50110"/>
    </source>
</evidence>
<dbReference type="SUPFAM" id="SSF52172">
    <property type="entry name" value="CheY-like"/>
    <property type="match status" value="1"/>
</dbReference>
<dbReference type="InterPro" id="IPR050469">
    <property type="entry name" value="Diguanylate_Cyclase"/>
</dbReference>
<evidence type="ECO:0000256" key="1">
    <source>
        <dbReference type="ARBA" id="ARBA00012528"/>
    </source>
</evidence>
<dbReference type="SUPFAM" id="SSF55073">
    <property type="entry name" value="Nucleotide cyclase"/>
    <property type="match status" value="1"/>
</dbReference>
<comment type="caution">
    <text evidence="7">The sequence shown here is derived from an EMBL/GenBank/DDBJ whole genome shotgun (WGS) entry which is preliminary data.</text>
</comment>
<dbReference type="PANTHER" id="PTHR45138">
    <property type="entry name" value="REGULATORY COMPONENTS OF SENSORY TRANSDUCTION SYSTEM"/>
    <property type="match status" value="1"/>
</dbReference>
<evidence type="ECO:0000313" key="8">
    <source>
        <dbReference type="Proteomes" id="UP000260665"/>
    </source>
</evidence>
<name>A0A3E1R8J0_9BURK</name>
<feature type="modified residue" description="4-aspartylphosphate" evidence="3">
    <location>
        <position position="396"/>
    </location>
</feature>
<feature type="domain" description="HDOD" evidence="6">
    <location>
        <begin position="49"/>
        <end position="242"/>
    </location>
</feature>
<proteinExistence type="predicted"/>
<dbReference type="CDD" id="cd17574">
    <property type="entry name" value="REC_OmpR"/>
    <property type="match status" value="1"/>
</dbReference>
<dbReference type="Pfam" id="PF00990">
    <property type="entry name" value="GGDEF"/>
    <property type="match status" value="1"/>
</dbReference>
<dbReference type="RefSeq" id="WP_117179281.1">
    <property type="nucleotide sequence ID" value="NZ_QFZK01000013.1"/>
</dbReference>
<accession>A0A3E1R8J0</accession>
<feature type="domain" description="GGDEF" evidence="5">
    <location>
        <begin position="527"/>
        <end position="660"/>
    </location>
</feature>
<dbReference type="Pfam" id="PF00072">
    <property type="entry name" value="Response_reg"/>
    <property type="match status" value="1"/>
</dbReference>
<dbReference type="CDD" id="cd01949">
    <property type="entry name" value="GGDEF"/>
    <property type="match status" value="1"/>
</dbReference>
<dbReference type="Gene3D" id="3.30.70.270">
    <property type="match status" value="1"/>
</dbReference>
<dbReference type="Gene3D" id="3.40.50.2300">
    <property type="match status" value="1"/>
</dbReference>
<dbReference type="GO" id="GO:0000160">
    <property type="term" value="P:phosphorelay signal transduction system"/>
    <property type="evidence" value="ECO:0007669"/>
    <property type="project" value="InterPro"/>
</dbReference>
<protein>
    <recommendedName>
        <fullName evidence="1">diguanylate cyclase</fullName>
        <ecNumber evidence="1">2.7.7.65</ecNumber>
    </recommendedName>
</protein>
<dbReference type="EC" id="2.7.7.65" evidence="1"/>
<dbReference type="Proteomes" id="UP000260665">
    <property type="component" value="Unassembled WGS sequence"/>
</dbReference>
<dbReference type="EMBL" id="QFZK01000013">
    <property type="protein sequence ID" value="RFO95676.1"/>
    <property type="molecule type" value="Genomic_DNA"/>
</dbReference>
<dbReference type="PANTHER" id="PTHR45138:SF9">
    <property type="entry name" value="DIGUANYLATE CYCLASE DGCM-RELATED"/>
    <property type="match status" value="1"/>
</dbReference>
<comment type="catalytic activity">
    <reaction evidence="2">
        <text>2 GTP = 3',3'-c-di-GMP + 2 diphosphate</text>
        <dbReference type="Rhea" id="RHEA:24898"/>
        <dbReference type="ChEBI" id="CHEBI:33019"/>
        <dbReference type="ChEBI" id="CHEBI:37565"/>
        <dbReference type="ChEBI" id="CHEBI:58805"/>
        <dbReference type="EC" id="2.7.7.65"/>
    </reaction>
</comment>